<evidence type="ECO:0000313" key="1">
    <source>
        <dbReference type="EMBL" id="CAG2255763.1"/>
    </source>
</evidence>
<keyword evidence="2" id="KW-1185">Reference proteome</keyword>
<dbReference type="AlphaFoldDB" id="A0A8S3VLG3"/>
<dbReference type="EMBL" id="CAJPWZ010003284">
    <property type="protein sequence ID" value="CAG2255763.1"/>
    <property type="molecule type" value="Genomic_DNA"/>
</dbReference>
<comment type="caution">
    <text evidence="1">The sequence shown here is derived from an EMBL/GenBank/DDBJ whole genome shotgun (WGS) entry which is preliminary data.</text>
</comment>
<organism evidence="1 2">
    <name type="scientific">Mytilus edulis</name>
    <name type="common">Blue mussel</name>
    <dbReference type="NCBI Taxonomy" id="6550"/>
    <lineage>
        <taxon>Eukaryota</taxon>
        <taxon>Metazoa</taxon>
        <taxon>Spiralia</taxon>
        <taxon>Lophotrochozoa</taxon>
        <taxon>Mollusca</taxon>
        <taxon>Bivalvia</taxon>
        <taxon>Autobranchia</taxon>
        <taxon>Pteriomorphia</taxon>
        <taxon>Mytilida</taxon>
        <taxon>Mytiloidea</taxon>
        <taxon>Mytilidae</taxon>
        <taxon>Mytilinae</taxon>
        <taxon>Mytilus</taxon>
    </lineage>
</organism>
<proteinExistence type="predicted"/>
<evidence type="ECO:0000313" key="2">
    <source>
        <dbReference type="Proteomes" id="UP000683360"/>
    </source>
</evidence>
<reference evidence="1" key="1">
    <citation type="submission" date="2021-03" db="EMBL/GenBank/DDBJ databases">
        <authorList>
            <person name="Bekaert M."/>
        </authorList>
    </citation>
    <scope>NUCLEOTIDE SEQUENCE</scope>
</reference>
<dbReference type="Proteomes" id="UP000683360">
    <property type="component" value="Unassembled WGS sequence"/>
</dbReference>
<sequence>MRDHWRNSILCNWSYLKENFNPIDIIDDLLGVQLVDEDRADIINDEKVKRRTQVDLTLRNIVRRIDQPLKFSEFISILRQSNKFIADQLQKEKTYESNGTNVKYIVEKAIDNGDLTRFIADIFGNENIKMHLSPGKKYRVSVSLRSTNTISESLSETLSQKVAQDNPKLRIIKANREMLEEEYDVLPLLNAVIDGSVSKYKNLSQEDASIFRNQLSEIRKEPERRKRVQQFLDIAEAKIDADTLWEFIEDTGNAFSVKKLKDDLQNSGIS</sequence>
<gene>
    <name evidence="1" type="ORF">MEDL_67159</name>
</gene>
<protein>
    <submittedName>
        <fullName evidence="1">Uncharacterized protein</fullName>
    </submittedName>
</protein>
<dbReference type="InterPro" id="IPR011029">
    <property type="entry name" value="DEATH-like_dom_sf"/>
</dbReference>
<accession>A0A8S3VLG3</accession>
<name>A0A8S3VLG3_MYTED</name>
<dbReference type="Gene3D" id="1.10.533.10">
    <property type="entry name" value="Death Domain, Fas"/>
    <property type="match status" value="1"/>
</dbReference>